<reference evidence="2 3" key="1">
    <citation type="submission" date="2014-04" db="EMBL/GenBank/DDBJ databases">
        <title>The Genome Sequence of Mycobacterium tuberculosis TKK-01-0051.</title>
        <authorList>
            <consortium name="The Broad Institute Genomics Platform"/>
            <consortium name="The Broad Institute Genome Sequencing Center for Infectious Disease"/>
            <person name="Earl A.M."/>
            <person name="Cohen K."/>
            <person name="Pym A."/>
            <person name="Bishai W."/>
            <person name="Maharaj K."/>
            <person name="Desjardins C."/>
            <person name="Abeel T."/>
            <person name="Young S."/>
            <person name="Zeng Q."/>
            <person name="Gargeya S."/>
            <person name="Abouelleil A."/>
            <person name="Alvarado L."/>
            <person name="Chapman S.B."/>
            <person name="Gainer-Dewar J."/>
            <person name="Goldberg J."/>
            <person name="Griggs A."/>
            <person name="Gujja S."/>
            <person name="Hansen M."/>
            <person name="Howarth C."/>
            <person name="Imamovic A."/>
            <person name="Larimer J."/>
            <person name="Murphy C."/>
            <person name="Naylor J."/>
            <person name="Pearson M."/>
            <person name="Poon T.W."/>
            <person name="Priest M."/>
            <person name="Roberts A."/>
            <person name="Saif S."/>
            <person name="Shea T."/>
            <person name="Sykes S."/>
            <person name="Wortman J."/>
            <person name="Nusbaum C."/>
            <person name="Birren B."/>
        </authorList>
    </citation>
    <scope>NUCLEOTIDE SEQUENCE [LARGE SCALE GENOMIC DNA]</scope>
    <source>
        <strain evidence="2 3">TKK-01-0051</strain>
    </source>
</reference>
<keyword evidence="1" id="KW-0812">Transmembrane</keyword>
<keyword evidence="1" id="KW-0472">Membrane</keyword>
<feature type="transmembrane region" description="Helical" evidence="1">
    <location>
        <begin position="91"/>
        <end position="117"/>
    </location>
</feature>
<name>A0A051TJU4_9MYCO</name>
<evidence type="ECO:0000313" key="3">
    <source>
        <dbReference type="Proteomes" id="UP000025947"/>
    </source>
</evidence>
<keyword evidence="1" id="KW-1133">Transmembrane helix</keyword>
<gene>
    <name evidence="2" type="ORF">K875_05582</name>
</gene>
<dbReference type="HOGENOM" id="CLU_1979105_0_0_11"/>
<dbReference type="Proteomes" id="UP000025947">
    <property type="component" value="Unassembled WGS sequence"/>
</dbReference>
<evidence type="ECO:0008006" key="4">
    <source>
        <dbReference type="Google" id="ProtNLM"/>
    </source>
</evidence>
<keyword evidence="3" id="KW-1185">Reference proteome</keyword>
<organism evidence="2 3">
    <name type="scientific">Mycobacterium [tuberculosis] TKK-01-0051</name>
    <dbReference type="NCBI Taxonomy" id="1324261"/>
    <lineage>
        <taxon>Bacteria</taxon>
        <taxon>Bacillati</taxon>
        <taxon>Actinomycetota</taxon>
        <taxon>Actinomycetes</taxon>
        <taxon>Mycobacteriales</taxon>
        <taxon>Mycobacteriaceae</taxon>
        <taxon>Mycobacterium</taxon>
        <taxon>Mycobacterium avium complex (MAC)</taxon>
    </lineage>
</organism>
<comment type="caution">
    <text evidence="2">The sequence shown here is derived from an EMBL/GenBank/DDBJ whole genome shotgun (WGS) entry which is preliminary data.</text>
</comment>
<evidence type="ECO:0000256" key="1">
    <source>
        <dbReference type="SAM" id="Phobius"/>
    </source>
</evidence>
<feature type="transmembrane region" description="Helical" evidence="1">
    <location>
        <begin position="20"/>
        <end position="38"/>
    </location>
</feature>
<dbReference type="AlphaFoldDB" id="A0A051TJU4"/>
<accession>A0A051TJU4</accession>
<sequence>MFSGALMAFNPPPHDFRRAAALPFVGWVTMAFGAYIAVKMLRGQDTTDSGGPPRHSSGEETSVRDSVKFVLGMVFLPACGGLAIWDGAHRGMLSLVGLGIATIAMGLLALPLTFGLLKWLLRQVRR</sequence>
<dbReference type="EMBL" id="JLXW01000013">
    <property type="protein sequence ID" value="KBZ57065.1"/>
    <property type="molecule type" value="Genomic_DNA"/>
</dbReference>
<protein>
    <recommendedName>
        <fullName evidence="4">Transmembrane protein</fullName>
    </recommendedName>
</protein>
<dbReference type="RefSeq" id="WP_044487771.1">
    <property type="nucleotide sequence ID" value="NZ_KK328284.1"/>
</dbReference>
<evidence type="ECO:0000313" key="2">
    <source>
        <dbReference type="EMBL" id="KBZ57065.1"/>
    </source>
</evidence>
<dbReference type="PATRIC" id="fig|1324261.3.peg.5622"/>
<proteinExistence type="predicted"/>
<feature type="transmembrane region" description="Helical" evidence="1">
    <location>
        <begin position="67"/>
        <end position="85"/>
    </location>
</feature>